<dbReference type="OrthoDB" id="8049713at2759"/>
<name>W8CEA8_CERCA</name>
<accession>W8CEA8</accession>
<reference evidence="1" key="2">
    <citation type="journal article" date="2014" name="BMC Genomics">
        <title>A genomic perspective to assessing quality of mass-reared SIT flies used in Mediterranean fruit fly (Ceratitis capitata) eradication in California.</title>
        <authorList>
            <person name="Calla B."/>
            <person name="Hall B."/>
            <person name="Hou S."/>
            <person name="Geib S.M."/>
        </authorList>
    </citation>
    <scope>NUCLEOTIDE SEQUENCE</scope>
</reference>
<proteinExistence type="evidence at transcript level"/>
<evidence type="ECO:0000313" key="1">
    <source>
        <dbReference type="EMBL" id="JAC06035.1"/>
    </source>
</evidence>
<sequence>MGARRNAKKRSLGTLRNFGPKFNRRLNQGLLNFHSWHAQVFIEILGTMLTEPEFVELVFEPLTGTYARFIRNARRNIWSAAFSNRLVVRVKYRRHAQRLIELLGAILSRDQFIPMVLQPIILTYIEIYTKQFLGYPINDSCEGYDDDEWSSDGTFIDSVWNCSAEAYASTPYQKLQFDESLNNTWAVNSMTALIPFEAKDF</sequence>
<organism evidence="1">
    <name type="scientific">Ceratitis capitata</name>
    <name type="common">Mediterranean fruit fly</name>
    <name type="synonym">Tephritis capitata</name>
    <dbReference type="NCBI Taxonomy" id="7213"/>
    <lineage>
        <taxon>Eukaryota</taxon>
        <taxon>Metazoa</taxon>
        <taxon>Ecdysozoa</taxon>
        <taxon>Arthropoda</taxon>
        <taxon>Hexapoda</taxon>
        <taxon>Insecta</taxon>
        <taxon>Pterygota</taxon>
        <taxon>Neoptera</taxon>
        <taxon>Endopterygota</taxon>
        <taxon>Diptera</taxon>
        <taxon>Brachycera</taxon>
        <taxon>Muscomorpha</taxon>
        <taxon>Tephritoidea</taxon>
        <taxon>Tephritidae</taxon>
        <taxon>Ceratitis</taxon>
        <taxon>Ceratitis</taxon>
    </lineage>
</organism>
<dbReference type="KEGG" id="ccat:105664517"/>
<dbReference type="GeneID" id="105664517"/>
<protein>
    <submittedName>
        <fullName evidence="1">Uncharacterized protein</fullName>
    </submittedName>
</protein>
<dbReference type="RefSeq" id="XP_012154596.1">
    <property type="nucleotide sequence ID" value="XM_012299206.2"/>
</dbReference>
<dbReference type="EMBL" id="GAMC01000521">
    <property type="protein sequence ID" value="JAC06035.1"/>
    <property type="molecule type" value="mRNA"/>
</dbReference>
<reference evidence="1" key="1">
    <citation type="submission" date="2013-07" db="EMBL/GenBank/DDBJ databases">
        <authorList>
            <person name="Geib S."/>
        </authorList>
    </citation>
    <scope>NUCLEOTIDE SEQUENCE</scope>
</reference>
<dbReference type="AlphaFoldDB" id="W8CEA8"/>